<keyword evidence="3" id="KW-1185">Reference proteome</keyword>
<dbReference type="RefSeq" id="XP_067525058.1">
    <property type="nucleotide sequence ID" value="XM_067668957.1"/>
</dbReference>
<dbReference type="STRING" id="246409.I1CMI2"/>
<dbReference type="EMBL" id="CH476745">
    <property type="protein sequence ID" value="EIE89662.1"/>
    <property type="molecule type" value="Genomic_DNA"/>
</dbReference>
<feature type="compositionally biased region" description="Gly residues" evidence="1">
    <location>
        <begin position="245"/>
        <end position="255"/>
    </location>
</feature>
<gene>
    <name evidence="2" type="ORF">RO3G_14373</name>
</gene>
<proteinExistence type="predicted"/>
<name>I1CMI2_RHIO9</name>
<dbReference type="OrthoDB" id="2267579at2759"/>
<reference evidence="2 3" key="1">
    <citation type="journal article" date="2009" name="PLoS Genet.">
        <title>Genomic analysis of the basal lineage fungus Rhizopus oryzae reveals a whole-genome duplication.</title>
        <authorList>
            <person name="Ma L.-J."/>
            <person name="Ibrahim A.S."/>
            <person name="Skory C."/>
            <person name="Grabherr M.G."/>
            <person name="Burger G."/>
            <person name="Butler M."/>
            <person name="Elias M."/>
            <person name="Idnurm A."/>
            <person name="Lang B.F."/>
            <person name="Sone T."/>
            <person name="Abe A."/>
            <person name="Calvo S.E."/>
            <person name="Corrochano L.M."/>
            <person name="Engels R."/>
            <person name="Fu J."/>
            <person name="Hansberg W."/>
            <person name="Kim J.-M."/>
            <person name="Kodira C.D."/>
            <person name="Koehrsen M.J."/>
            <person name="Liu B."/>
            <person name="Miranda-Saavedra D."/>
            <person name="O'Leary S."/>
            <person name="Ortiz-Castellanos L."/>
            <person name="Poulter R."/>
            <person name="Rodriguez-Romero J."/>
            <person name="Ruiz-Herrera J."/>
            <person name="Shen Y.-Q."/>
            <person name="Zeng Q."/>
            <person name="Galagan J."/>
            <person name="Birren B.W."/>
            <person name="Cuomo C.A."/>
            <person name="Wickes B.L."/>
        </authorList>
    </citation>
    <scope>NUCLEOTIDE SEQUENCE [LARGE SCALE GENOMIC DNA]</scope>
    <source>
        <strain evidence="3">RA 99-880 / ATCC MYA-4621 / FGSC 9543 / NRRL 43880</strain>
    </source>
</reference>
<evidence type="ECO:0000256" key="1">
    <source>
        <dbReference type="SAM" id="MobiDB-lite"/>
    </source>
</evidence>
<dbReference type="VEuPathDB" id="FungiDB:RO3G_14373"/>
<accession>I1CMI2</accession>
<protein>
    <submittedName>
        <fullName evidence="2">Uncharacterized protein</fullName>
    </submittedName>
</protein>
<dbReference type="Proteomes" id="UP000009138">
    <property type="component" value="Unassembled WGS sequence"/>
</dbReference>
<feature type="compositionally biased region" description="Polar residues" evidence="1">
    <location>
        <begin position="275"/>
        <end position="296"/>
    </location>
</feature>
<sequence>MDYINHTNGQDEESNQQTIFTRAEVEEIIRELEERREHQRQLQTIGSELPLAISQALDGTSTTQLKDNFKQYKRSVQRYNHDEWTTAEQINKEFIPELKNWKVDAYQLVHAIYKITETTRIQARASTELYEQLSYLQDKTEFASTKDRDIFNNTIEQAQRLAVYDFGSAKFQENDAKEVAIKALKLPTSIKHLEYSTEDDGKKNSFDGDFVERLQRARFEDKVIRDASSFRGGFHSNRSFNNGYRGRGGSRGGSWRGNWSHGQSFQTGGRGRGTPFSQQRNYTSQQPTDSTSNDSK</sequence>
<dbReference type="OMA" id="KGIYRYN"/>
<dbReference type="InParanoid" id="I1CMI2"/>
<feature type="region of interest" description="Disordered" evidence="1">
    <location>
        <begin position="235"/>
        <end position="296"/>
    </location>
</feature>
<dbReference type="GeneID" id="93621338"/>
<evidence type="ECO:0000313" key="2">
    <source>
        <dbReference type="EMBL" id="EIE89662.1"/>
    </source>
</evidence>
<organism evidence="2 3">
    <name type="scientific">Rhizopus delemar (strain RA 99-880 / ATCC MYA-4621 / FGSC 9543 / NRRL 43880)</name>
    <name type="common">Mucormycosis agent</name>
    <name type="synonym">Rhizopus arrhizus var. delemar</name>
    <dbReference type="NCBI Taxonomy" id="246409"/>
    <lineage>
        <taxon>Eukaryota</taxon>
        <taxon>Fungi</taxon>
        <taxon>Fungi incertae sedis</taxon>
        <taxon>Mucoromycota</taxon>
        <taxon>Mucoromycotina</taxon>
        <taxon>Mucoromycetes</taxon>
        <taxon>Mucorales</taxon>
        <taxon>Mucorineae</taxon>
        <taxon>Rhizopodaceae</taxon>
        <taxon>Rhizopus</taxon>
    </lineage>
</organism>
<dbReference type="AlphaFoldDB" id="I1CMI2"/>
<evidence type="ECO:0000313" key="3">
    <source>
        <dbReference type="Proteomes" id="UP000009138"/>
    </source>
</evidence>